<dbReference type="RefSeq" id="WP_261973628.1">
    <property type="nucleotide sequence ID" value="NZ_CP103460.1"/>
</dbReference>
<dbReference type="PROSITE" id="PS51257">
    <property type="entry name" value="PROKAR_LIPOPROTEIN"/>
    <property type="match status" value="1"/>
</dbReference>
<dbReference type="EMBL" id="JAUFQH010000004">
    <property type="protein sequence ID" value="MDN3619002.1"/>
    <property type="molecule type" value="Genomic_DNA"/>
</dbReference>
<dbReference type="InterPro" id="IPR036249">
    <property type="entry name" value="Thioredoxin-like_sf"/>
</dbReference>
<sequence length="463" mass="54072">MIKNLLHIILLITITAFVSCTSNSKNTATYFGGKIINPKSKYVVLFSMEKVIDTLFLNKDNRFLGKLENANEGLYYFTHGNENQFIYLEQQDSLMLRLNTWDFDESIVYAGKGAERNNILIDCFLQEERDNKMFYKLNQLTPDKFIKKTDSLLLLKDKTFKEYAKNHPGETKGFNRVLNVALTYPIFSRIEKYPIAHLRYKHKKDFHKMNKSFYKHRASAGVNNDSLMYYQPYSKYVRNFLYNSTYSLGHKPMTNEYSSDFTVDLLKTIDKNITSDASKNAFLKQTVISHFYKKSSCNVNKEAFETYFKLSTNTKDKEHVKLLLLDSEELHKGQELVDFTITDLTNGTYSIKEITKNKNTFLLFWNPENTTPMYISSRINYLSRQFPDVQFIQIKIDGSAQDRIEQLDIKNQFFITEDSEANKFLTSKMTRSIIINKEGIITNGFASISSKKLYSDLKKLRDH</sequence>
<feature type="signal peptide" evidence="1">
    <location>
        <begin position="1"/>
        <end position="18"/>
    </location>
</feature>
<evidence type="ECO:0000313" key="2">
    <source>
        <dbReference type="EMBL" id="MDN3619002.1"/>
    </source>
</evidence>
<comment type="caution">
    <text evidence="2">The sequence shown here is derived from an EMBL/GenBank/DDBJ whole genome shotgun (WGS) entry which is preliminary data.</text>
</comment>
<organism evidence="2 3">
    <name type="scientific">Polaribacter sejongensis</name>
    <dbReference type="NCBI Taxonomy" id="985043"/>
    <lineage>
        <taxon>Bacteria</taxon>
        <taxon>Pseudomonadati</taxon>
        <taxon>Bacteroidota</taxon>
        <taxon>Flavobacteriia</taxon>
        <taxon>Flavobacteriales</taxon>
        <taxon>Flavobacteriaceae</taxon>
    </lineage>
</organism>
<feature type="chain" id="PRO_5042500340" description="Thioredoxin domain-containing protein" evidence="1">
    <location>
        <begin position="19"/>
        <end position="463"/>
    </location>
</feature>
<name>A0AAJ1VH45_9FLAO</name>
<keyword evidence="1" id="KW-0732">Signal</keyword>
<reference evidence="2 3" key="1">
    <citation type="journal article" date="2014" name="Int. J. Syst. Evol. Microbiol.">
        <title>Complete genome sequence of Corynebacterium casei LMG S-19264T (=DSM 44701T), isolated from a smear-ripened cheese.</title>
        <authorList>
            <consortium name="US DOE Joint Genome Institute (JGI-PGF)"/>
            <person name="Walter F."/>
            <person name="Albersmeier A."/>
            <person name="Kalinowski J."/>
            <person name="Ruckert C."/>
        </authorList>
    </citation>
    <scope>NUCLEOTIDE SEQUENCE [LARGE SCALE GENOMIC DNA]</scope>
    <source>
        <strain evidence="2 3">CECT 8670</strain>
    </source>
</reference>
<gene>
    <name evidence="2" type="ORF">QWY81_05970</name>
</gene>
<protein>
    <recommendedName>
        <fullName evidence="4">Thioredoxin domain-containing protein</fullName>
    </recommendedName>
</protein>
<accession>A0AAJ1VH45</accession>
<evidence type="ECO:0000313" key="3">
    <source>
        <dbReference type="Proteomes" id="UP001228636"/>
    </source>
</evidence>
<dbReference type="Gene3D" id="3.40.30.10">
    <property type="entry name" value="Glutaredoxin"/>
    <property type="match status" value="1"/>
</dbReference>
<proteinExistence type="predicted"/>
<evidence type="ECO:0008006" key="4">
    <source>
        <dbReference type="Google" id="ProtNLM"/>
    </source>
</evidence>
<dbReference type="Proteomes" id="UP001228636">
    <property type="component" value="Unassembled WGS sequence"/>
</dbReference>
<evidence type="ECO:0000256" key="1">
    <source>
        <dbReference type="SAM" id="SignalP"/>
    </source>
</evidence>
<dbReference type="SUPFAM" id="SSF52833">
    <property type="entry name" value="Thioredoxin-like"/>
    <property type="match status" value="1"/>
</dbReference>
<dbReference type="AlphaFoldDB" id="A0AAJ1VH45"/>